<dbReference type="WBParaSite" id="ES5_v2.g20038.t1">
    <property type="protein sequence ID" value="ES5_v2.g20038.t1"/>
    <property type="gene ID" value="ES5_v2.g20038"/>
</dbReference>
<sequence>MAFSLSVSFGGQFTLGCAQPSCLKFPIIENPTFAFVNGVKDGFVNLPLISEKTFINNRAQCESNFGSSNCTGEDQWLAGIAPISDLSNLTDLSLRCCKHWAMKVAKFEKVVTIKKGESFGGGDIYDSEDEEVIAFDYITNIEKIDTDNETFFEIVINRLPCNLEGKESEEFSRNNNVTLNNRIHQAPLVETGDYPAVDYDSVTENENDETSTQNIASSDATAIAEENGYNINLSPPDTTVAAPLQSQTLSATIEIQTVKSTQLKPQNQSIQQQQIGQTKDSYAQPGSSIPNQQQQSSYAPDTTVAAPLQSQTLSATIEIQTVESTQLKPQNQSIQQQQIGQTKDSYAQPGSSTQNQQQQSSYVNPLMPPSNNPYQAPFHPMHPMPALFMNPAQNQFFNNPQQQSYPSQTAGSSSSNGYYPVSQQQSAASSGCCSNMMCFTGDMLVTLMNGTKKRMDELTVNDWVLSAGGNRIGYSKINSWLHKKPKLITEFIKFTLENGNELKMTKKHFIFKSDCSNVTSPVKVETAIQRMVYAENVSINDCLFVITKNKKLIQIRISKIEIVKEKGIYSPMTNNGNIIVNDIFASCFNIVQNDVVQITFPSIIKKIKNLFSKLWYSDAITDSYYHQQSQSEIDLIPGLRGLVEIVKYVVPSK</sequence>
<evidence type="ECO:0000313" key="2">
    <source>
        <dbReference type="WBParaSite" id="ES5_v2.g20038.t1"/>
    </source>
</evidence>
<name>A0AC34FSB1_9BILA</name>
<proteinExistence type="predicted"/>
<reference evidence="2" key="1">
    <citation type="submission" date="2022-11" db="UniProtKB">
        <authorList>
            <consortium name="WormBaseParasite"/>
        </authorList>
    </citation>
    <scope>IDENTIFICATION</scope>
</reference>
<protein>
    <submittedName>
        <fullName evidence="2">Uncharacterized protein</fullName>
    </submittedName>
</protein>
<organism evidence="1 2">
    <name type="scientific">Panagrolaimus sp. ES5</name>
    <dbReference type="NCBI Taxonomy" id="591445"/>
    <lineage>
        <taxon>Eukaryota</taxon>
        <taxon>Metazoa</taxon>
        <taxon>Ecdysozoa</taxon>
        <taxon>Nematoda</taxon>
        <taxon>Chromadorea</taxon>
        <taxon>Rhabditida</taxon>
        <taxon>Tylenchina</taxon>
        <taxon>Panagrolaimomorpha</taxon>
        <taxon>Panagrolaimoidea</taxon>
        <taxon>Panagrolaimidae</taxon>
        <taxon>Panagrolaimus</taxon>
    </lineage>
</organism>
<dbReference type="Proteomes" id="UP000887579">
    <property type="component" value="Unplaced"/>
</dbReference>
<evidence type="ECO:0000313" key="1">
    <source>
        <dbReference type="Proteomes" id="UP000887579"/>
    </source>
</evidence>
<accession>A0AC34FSB1</accession>